<dbReference type="SMR" id="A0A045GSV7"/>
<dbReference type="AlphaFoldDB" id="A0A045GSV7"/>
<reference evidence="12 21" key="7">
    <citation type="submission" date="2018-08" db="EMBL/GenBank/DDBJ databases">
        <authorList>
            <person name="Fokvardsen B D."/>
            <person name="Norman A."/>
        </authorList>
    </citation>
    <scope>NUCLEOTIDE SEQUENCE [LARGE SCALE GENOMIC DNA]</scope>
    <source>
        <strain evidence="12 21">DKC2</strain>
    </source>
</reference>
<evidence type="ECO:0000313" key="21">
    <source>
        <dbReference type="Proteomes" id="UP000300237"/>
    </source>
</evidence>
<evidence type="ECO:0000313" key="19">
    <source>
        <dbReference type="Proteomes" id="UP000189452"/>
    </source>
</evidence>
<dbReference type="Gene3D" id="1.10.10.60">
    <property type="entry name" value="Homeodomain-like"/>
    <property type="match status" value="1"/>
</dbReference>
<comment type="similarity">
    <text evidence="1">Belongs to the transposase IS21/IS408/IS1162 family.</text>
</comment>
<reference evidence="10 19" key="5">
    <citation type="submission" date="2017-02" db="EMBL/GenBank/DDBJ databases">
        <title>Protein polymorphisms may explain contrasting epidemiological fitness of two variants of a multidrug-resistant Mycobacterium tuberculosis strain.</title>
        <authorList>
            <person name="Bigi M.M."/>
            <person name="Lopez B."/>
            <person name="Blanco F.C."/>
            <person name="Sasiain M.C."/>
            <person name="De La Barrera S."/>
            <person name="Ritacco V."/>
            <person name="Bigi F."/>
            <person name="Soria M.A."/>
        </authorList>
    </citation>
    <scope>NUCLEOTIDE SEQUENCE [LARGE SCALE GENOMIC DNA]</scope>
    <source>
        <strain evidence="10 19">6548</strain>
    </source>
</reference>
<reference evidence="9 22" key="8">
    <citation type="submission" date="2021-03" db="EMBL/GenBank/DDBJ databases">
        <title>Whole Genome Sequencing of Mycobacterium tuberculosis clinical isolates from Arunachal Pradesh, India.</title>
        <authorList>
            <person name="Singh S."/>
            <person name="Mudliar S.R."/>
            <person name="Kulsum U."/>
            <person name="Rufai S.B."/>
            <person name="Singh P.K."/>
            <person name="Umpo M."/>
            <person name="Nyori M."/>
        </authorList>
    </citation>
    <scope>NUCLEOTIDE SEQUENCE [LARGE SCALE GENOMIC DNA]</scope>
    <source>
        <strain evidence="9 22">OMICS/BPL/0142/20/SP</strain>
    </source>
</reference>
<dbReference type="InterPro" id="IPR001584">
    <property type="entry name" value="Integrase_cat-core"/>
</dbReference>
<dbReference type="EMBL" id="QTBD01000234">
    <property type="protein sequence ID" value="REQ47821.1"/>
    <property type="molecule type" value="Genomic_DNA"/>
</dbReference>
<dbReference type="OMA" id="MMILELH"/>
<dbReference type="RefSeq" id="WP_003414864.1">
    <property type="nucleotide sequence ID" value="NZ_AP017901.1"/>
</dbReference>
<dbReference type="EMBL" id="CHKL01000282">
    <property type="protein sequence ID" value="COW41882.1"/>
    <property type="molecule type" value="Genomic_DNA"/>
</dbReference>
<dbReference type="PROSITE" id="PS50994">
    <property type="entry name" value="INTEGRASE"/>
    <property type="match status" value="1"/>
</dbReference>
<evidence type="ECO:0000313" key="4">
    <source>
        <dbReference type="EMBL" id="CKR62011.1"/>
    </source>
</evidence>
<evidence type="ECO:0000313" key="10">
    <source>
        <dbReference type="EMBL" id="OMH60886.1"/>
    </source>
</evidence>
<evidence type="ECO:0000313" key="17">
    <source>
        <dbReference type="Proteomes" id="UP000050139"/>
    </source>
</evidence>
<dbReference type="EMBL" id="JAGIZI010000008">
    <property type="protein sequence ID" value="MBP0682955.1"/>
    <property type="molecule type" value="Genomic_DNA"/>
</dbReference>
<dbReference type="EMBL" id="CNFT01000384">
    <property type="protein sequence ID" value="CKR62011.1"/>
    <property type="molecule type" value="Genomic_DNA"/>
</dbReference>
<dbReference type="Proteomes" id="UP000048948">
    <property type="component" value="Unassembled WGS sequence"/>
</dbReference>
<dbReference type="EMBL" id="CNFU01000043">
    <property type="protein sequence ID" value="CKQ97895.1"/>
    <property type="molecule type" value="Genomic_DNA"/>
</dbReference>
<dbReference type="InterPro" id="IPR036397">
    <property type="entry name" value="RNaseH_sf"/>
</dbReference>
<dbReference type="Proteomes" id="UP000256381">
    <property type="component" value="Unassembled WGS sequence"/>
</dbReference>
<reference evidence="11 20" key="4">
    <citation type="journal article" date="2017" name="N. Engl. J. Med.">
        <title>Transmission of Extensively Drug-Resistant Tuberculosis in South Africa.</title>
        <authorList>
            <person name="Shah N.S."/>
            <person name="Auld S.C."/>
            <person name="Brust J.C."/>
            <person name="Mathema B."/>
            <person name="Ismail N."/>
            <person name="Moodley P."/>
            <person name="Mlisana K."/>
            <person name="Allana S."/>
            <person name="Campbell A."/>
            <person name="Mthiyane T."/>
            <person name="Morris N."/>
            <person name="Mpangase P."/>
            <person name="van der Meulen H."/>
            <person name="Omar S.V."/>
            <person name="Brown T.S."/>
            <person name="Narechania A."/>
            <person name="Shaskina E."/>
            <person name="Kapwata T."/>
            <person name="Kreiswirth B."/>
            <person name="Gandhi N.R."/>
        </authorList>
    </citation>
    <scope>NUCLEOTIDE SEQUENCE [LARGE SCALE GENOMIC DNA]</scope>
    <source>
        <strain evidence="11 20">32301_S10</strain>
    </source>
</reference>
<dbReference type="Proteomes" id="UP000671119">
    <property type="component" value="Unassembled WGS sequence"/>
</dbReference>
<reference evidence="11" key="6">
    <citation type="submission" date="2018-07" db="EMBL/GenBank/DDBJ databases">
        <authorList>
            <person name="Shah S."/>
            <person name="Brown T."/>
            <person name="Auld S."/>
            <person name="Bratton K."/>
            <person name="Narechania A."/>
            <person name="Mathema B."/>
            <person name="Gandhi N."/>
        </authorList>
    </citation>
    <scope>NUCLEOTIDE SEQUENCE</scope>
    <source>
        <strain evidence="11">32301_S10</strain>
    </source>
</reference>
<evidence type="ECO:0000313" key="20">
    <source>
        <dbReference type="Proteomes" id="UP000256381"/>
    </source>
</evidence>
<dbReference type="EMBL" id="CSBK01000070">
    <property type="protein sequence ID" value="COW88975.1"/>
    <property type="molecule type" value="Genomic_DNA"/>
</dbReference>
<dbReference type="Proteomes" id="UP000048600">
    <property type="component" value="Unassembled WGS sequence"/>
</dbReference>
<sequence>MLTVEDWAEIRRLHRAEGLPIKMIARVLGISKNTVKSALESNQQPKYERAPQGSIVDAVEPRIRELLQAYPTMPATVIAERIGWERSIRVLSARVAELRPVYLPPDPASRTTYVAGEIAQCDFWFPPIELPVGFGQTRTAKQLPVLTMVCAYSRWLLAMLLPSRCAEDLFAGWWRLIEALGAVPRVLVWDGEGAIGRWRGGRSELTTECQAFRGTLAAKVLICRPADPEAKGLIERAHDYLERSFLPGRVFASPADFNAQLGAWLALVNTRTRRALGCAPTDRIGADRAAMLSLPPVAPATGWCTSLRLPRDHYVRCDSNDYSVHPGVIGHRVLVRADLERVHVFCDGELVADHERIWAVHQTVSDPAHVEAAKVLRRRHFSAASPVVEPQVQVRSLSDYDDALGVDIDGGVA</sequence>
<dbReference type="PANTHER" id="PTHR35004:SF8">
    <property type="entry name" value="TRANSPOSASE RV3428C-RELATED"/>
    <property type="match status" value="1"/>
</dbReference>
<dbReference type="Proteomes" id="UP000049023">
    <property type="component" value="Unassembled WGS sequence"/>
</dbReference>
<dbReference type="Gene3D" id="3.30.420.10">
    <property type="entry name" value="Ribonuclease H-like superfamily/Ribonuclease H"/>
    <property type="match status" value="1"/>
</dbReference>
<reference evidence="10 19" key="3">
    <citation type="submission" date="2016-04" db="EMBL/GenBank/DDBJ databases">
        <authorList>
            <person name="Bigi M."/>
            <person name="Bigi F."/>
            <person name="Soria M.A."/>
        </authorList>
    </citation>
    <scope>NUCLEOTIDE SEQUENCE [LARGE SCALE GENOMIC DNA]</scope>
    <source>
        <strain evidence="10 19">6548</strain>
    </source>
</reference>
<gene>
    <name evidence="9" type="primary">istA</name>
    <name evidence="10" type="ORF">A4S10_03071</name>
    <name evidence="12" type="ORF">DKC2_3128</name>
    <name evidence="11" type="ORF">DSJ38_21070</name>
    <name evidence="8" type="ORF">ERS007739_00273</name>
    <name evidence="7" type="ORF">ERS007741_02458</name>
    <name evidence="5" type="ORF">ERS027646_03202</name>
    <name evidence="4" type="ORF">ERS027659_01858</name>
    <name evidence="3" type="ORF">ERS027661_00387</name>
    <name evidence="6" type="ORF">ERS094118_02311</name>
    <name evidence="9" type="ORF">J8J21_07445</name>
</gene>
<evidence type="ECO:0000313" key="13">
    <source>
        <dbReference type="Proteomes" id="UP000039021"/>
    </source>
</evidence>
<evidence type="ECO:0000313" key="14">
    <source>
        <dbReference type="Proteomes" id="UP000048600"/>
    </source>
</evidence>
<dbReference type="GO" id="GO:0003676">
    <property type="term" value="F:nucleic acid binding"/>
    <property type="evidence" value="ECO:0007669"/>
    <property type="project" value="InterPro"/>
</dbReference>
<evidence type="ECO:0000313" key="3">
    <source>
        <dbReference type="EMBL" id="CKQ97895.1"/>
    </source>
</evidence>
<reference evidence="8 17" key="1">
    <citation type="submission" date="2015-03" db="EMBL/GenBank/DDBJ databases">
        <authorList>
            <consortium name="Pathogen Informatics"/>
            <person name="Murphy D."/>
        </authorList>
    </citation>
    <scope>NUCLEOTIDE SEQUENCE</scope>
    <source>
        <strain evidence="6 17">0268S</strain>
        <strain evidence="8">N09902308</strain>
    </source>
</reference>
<dbReference type="GO" id="GO:0015074">
    <property type="term" value="P:DNA integration"/>
    <property type="evidence" value="ECO:0007669"/>
    <property type="project" value="InterPro"/>
</dbReference>
<evidence type="ECO:0000313" key="5">
    <source>
        <dbReference type="EMBL" id="CKT23906.1"/>
    </source>
</evidence>
<reference evidence="13 14" key="2">
    <citation type="submission" date="2015-03" db="EMBL/GenBank/DDBJ databases">
        <authorList>
            <consortium name="Pathogen Informatics"/>
        </authorList>
    </citation>
    <scope>NUCLEOTIDE SEQUENCE [LARGE SCALE GENOMIC DNA]</scope>
    <source>
        <strain evidence="5 15">Bir 172</strain>
        <strain evidence="4 18">Bir 185</strain>
        <strain evidence="3 16">Bir 187</strain>
        <strain evidence="13">N09902308</strain>
        <strain evidence="7 14">P00601463</strain>
    </source>
</reference>
<evidence type="ECO:0000313" key="9">
    <source>
        <dbReference type="EMBL" id="MBP0682955.1"/>
    </source>
</evidence>
<dbReference type="EMBL" id="LWDQ01000001">
    <property type="protein sequence ID" value="OMH60886.1"/>
    <property type="molecule type" value="Genomic_DNA"/>
</dbReference>
<protein>
    <submittedName>
        <fullName evidence="11">IS21 family transposase ISMbo1</fullName>
    </submittedName>
    <submittedName>
        <fullName evidence="9">IS21-like element ISMbo1 family transposase</fullName>
    </submittedName>
    <submittedName>
        <fullName evidence="10">Integrase core domain protein</fullName>
    </submittedName>
    <submittedName>
        <fullName evidence="8">Transposase for insertion sequence element IS1533</fullName>
    </submittedName>
</protein>
<dbReference type="Proteomes" id="UP000039021">
    <property type="component" value="Unassembled WGS sequence"/>
</dbReference>
<dbReference type="EMBL" id="LR027516">
    <property type="protein sequence ID" value="VCU51226.1"/>
    <property type="molecule type" value="Genomic_DNA"/>
</dbReference>
<dbReference type="InterPro" id="IPR054353">
    <property type="entry name" value="IstA-like_C"/>
</dbReference>
<dbReference type="EMBL" id="COPH01000016">
    <property type="protein sequence ID" value="CLW30892.1"/>
    <property type="molecule type" value="Genomic_DNA"/>
</dbReference>
<evidence type="ECO:0000313" key="22">
    <source>
        <dbReference type="Proteomes" id="UP000671119"/>
    </source>
</evidence>
<evidence type="ECO:0000313" key="18">
    <source>
        <dbReference type="Proteomes" id="UP000050164"/>
    </source>
</evidence>
<evidence type="ECO:0000313" key="15">
    <source>
        <dbReference type="Proteomes" id="UP000048948"/>
    </source>
</evidence>
<evidence type="ECO:0000313" key="8">
    <source>
        <dbReference type="EMBL" id="COW88975.1"/>
    </source>
</evidence>
<dbReference type="Proteomes" id="UP000189452">
    <property type="component" value="Chromosome"/>
</dbReference>
<evidence type="ECO:0000259" key="2">
    <source>
        <dbReference type="PROSITE" id="PS50994"/>
    </source>
</evidence>
<dbReference type="InterPro" id="IPR012337">
    <property type="entry name" value="RNaseH-like_sf"/>
</dbReference>
<evidence type="ECO:0000313" key="7">
    <source>
        <dbReference type="EMBL" id="COW41882.1"/>
    </source>
</evidence>
<dbReference type="Proteomes" id="UP000300237">
    <property type="component" value="Chromosome"/>
</dbReference>
<feature type="domain" description="Integrase catalytic" evidence="2">
    <location>
        <begin position="103"/>
        <end position="288"/>
    </location>
</feature>
<dbReference type="NCBIfam" id="NF033546">
    <property type="entry name" value="transpos_IS21"/>
    <property type="match status" value="1"/>
</dbReference>
<evidence type="ECO:0000313" key="11">
    <source>
        <dbReference type="EMBL" id="REQ47821.1"/>
    </source>
</evidence>
<evidence type="ECO:0000313" key="12">
    <source>
        <dbReference type="EMBL" id="VCU51226.1"/>
    </source>
</evidence>
<dbReference type="EMBL" id="CNGE01000712">
    <property type="protein sequence ID" value="CKT23906.1"/>
    <property type="molecule type" value="Genomic_DNA"/>
</dbReference>
<evidence type="ECO:0000256" key="1">
    <source>
        <dbReference type="ARBA" id="ARBA00009277"/>
    </source>
</evidence>
<dbReference type="Pfam" id="PF22483">
    <property type="entry name" value="Mu-transpos_C_2"/>
    <property type="match status" value="1"/>
</dbReference>
<evidence type="ECO:0000313" key="16">
    <source>
        <dbReference type="Proteomes" id="UP000049023"/>
    </source>
</evidence>
<dbReference type="Proteomes" id="UP000050164">
    <property type="component" value="Unassembled WGS sequence"/>
</dbReference>
<organism evidence="8 13">
    <name type="scientific">Mycobacterium tuberculosis</name>
    <dbReference type="NCBI Taxonomy" id="1773"/>
    <lineage>
        <taxon>Bacteria</taxon>
        <taxon>Bacillati</taxon>
        <taxon>Actinomycetota</taxon>
        <taxon>Actinomycetes</taxon>
        <taxon>Mycobacteriales</taxon>
        <taxon>Mycobacteriaceae</taxon>
        <taxon>Mycobacterium</taxon>
        <taxon>Mycobacterium tuberculosis complex</taxon>
    </lineage>
</organism>
<dbReference type="Proteomes" id="UP000050139">
    <property type="component" value="Unassembled WGS sequence"/>
</dbReference>
<name>A0A045GSV7_MYCTX</name>
<dbReference type="Pfam" id="PF00665">
    <property type="entry name" value="rve"/>
    <property type="match status" value="1"/>
</dbReference>
<evidence type="ECO:0000313" key="6">
    <source>
        <dbReference type="EMBL" id="CLW30892.1"/>
    </source>
</evidence>
<accession>A0A045GSV7</accession>
<dbReference type="SUPFAM" id="SSF53098">
    <property type="entry name" value="Ribonuclease H-like"/>
    <property type="match status" value="1"/>
</dbReference>
<proteinExistence type="inferred from homology"/>
<dbReference type="PANTHER" id="PTHR35004">
    <property type="entry name" value="TRANSPOSASE RV3428C-RELATED"/>
    <property type="match status" value="1"/>
</dbReference>